<dbReference type="Proteomes" id="UP000002051">
    <property type="component" value="Unassembled WGS sequence"/>
</dbReference>
<protein>
    <submittedName>
        <fullName evidence="1 2">Uncharacterized protein</fullName>
    </submittedName>
</protein>
<dbReference type="EMBL" id="CM001223">
    <property type="protein sequence ID" value="KEH22111.1"/>
    <property type="molecule type" value="Genomic_DNA"/>
</dbReference>
<accession>A0A072TY35</accession>
<organism evidence="1 3">
    <name type="scientific">Medicago truncatula</name>
    <name type="common">Barrel medic</name>
    <name type="synonym">Medicago tribuloides</name>
    <dbReference type="NCBI Taxonomy" id="3880"/>
    <lineage>
        <taxon>Eukaryota</taxon>
        <taxon>Viridiplantae</taxon>
        <taxon>Streptophyta</taxon>
        <taxon>Embryophyta</taxon>
        <taxon>Tracheophyta</taxon>
        <taxon>Spermatophyta</taxon>
        <taxon>Magnoliopsida</taxon>
        <taxon>eudicotyledons</taxon>
        <taxon>Gunneridae</taxon>
        <taxon>Pentapetalae</taxon>
        <taxon>rosids</taxon>
        <taxon>fabids</taxon>
        <taxon>Fabales</taxon>
        <taxon>Fabaceae</taxon>
        <taxon>Papilionoideae</taxon>
        <taxon>50 kb inversion clade</taxon>
        <taxon>NPAAA clade</taxon>
        <taxon>Hologalegina</taxon>
        <taxon>IRL clade</taxon>
        <taxon>Trifolieae</taxon>
        <taxon>Medicago</taxon>
    </lineage>
</organism>
<gene>
    <name evidence="1" type="ordered locus">MTR_7g033240</name>
</gene>
<evidence type="ECO:0000313" key="1">
    <source>
        <dbReference type="EMBL" id="KEH22111.1"/>
    </source>
</evidence>
<proteinExistence type="predicted"/>
<name>A0A072TY35_MEDTR</name>
<reference evidence="1 3" key="2">
    <citation type="journal article" date="2014" name="BMC Genomics">
        <title>An improved genome release (version Mt4.0) for the model legume Medicago truncatula.</title>
        <authorList>
            <person name="Tang H."/>
            <person name="Krishnakumar V."/>
            <person name="Bidwell S."/>
            <person name="Rosen B."/>
            <person name="Chan A."/>
            <person name="Zhou S."/>
            <person name="Gentzbittel L."/>
            <person name="Childs K.L."/>
            <person name="Yandell M."/>
            <person name="Gundlach H."/>
            <person name="Mayer K.F."/>
            <person name="Schwartz D.C."/>
            <person name="Town C.D."/>
        </authorList>
    </citation>
    <scope>GENOME REANNOTATION</scope>
    <source>
        <strain evidence="1">A17</strain>
        <strain evidence="2 3">cv. Jemalong A17</strain>
    </source>
</reference>
<reference evidence="1 3" key="1">
    <citation type="journal article" date="2011" name="Nature">
        <title>The Medicago genome provides insight into the evolution of rhizobial symbioses.</title>
        <authorList>
            <person name="Young N.D."/>
            <person name="Debelle F."/>
            <person name="Oldroyd G.E."/>
            <person name="Geurts R."/>
            <person name="Cannon S.B."/>
            <person name="Udvardi M.K."/>
            <person name="Benedito V.A."/>
            <person name="Mayer K.F."/>
            <person name="Gouzy J."/>
            <person name="Schoof H."/>
            <person name="Van de Peer Y."/>
            <person name="Proost S."/>
            <person name="Cook D.R."/>
            <person name="Meyers B.C."/>
            <person name="Spannagl M."/>
            <person name="Cheung F."/>
            <person name="De Mita S."/>
            <person name="Krishnakumar V."/>
            <person name="Gundlach H."/>
            <person name="Zhou S."/>
            <person name="Mudge J."/>
            <person name="Bharti A.K."/>
            <person name="Murray J.D."/>
            <person name="Naoumkina M.A."/>
            <person name="Rosen B."/>
            <person name="Silverstein K.A."/>
            <person name="Tang H."/>
            <person name="Rombauts S."/>
            <person name="Zhao P.X."/>
            <person name="Zhou P."/>
            <person name="Barbe V."/>
            <person name="Bardou P."/>
            <person name="Bechner M."/>
            <person name="Bellec A."/>
            <person name="Berger A."/>
            <person name="Berges H."/>
            <person name="Bidwell S."/>
            <person name="Bisseling T."/>
            <person name="Choisne N."/>
            <person name="Couloux A."/>
            <person name="Denny R."/>
            <person name="Deshpande S."/>
            <person name="Dai X."/>
            <person name="Doyle J.J."/>
            <person name="Dudez A.M."/>
            <person name="Farmer A.D."/>
            <person name="Fouteau S."/>
            <person name="Franken C."/>
            <person name="Gibelin C."/>
            <person name="Gish J."/>
            <person name="Goldstein S."/>
            <person name="Gonzalez A.J."/>
            <person name="Green P.J."/>
            <person name="Hallab A."/>
            <person name="Hartog M."/>
            <person name="Hua A."/>
            <person name="Humphray S.J."/>
            <person name="Jeong D.H."/>
            <person name="Jing Y."/>
            <person name="Jocker A."/>
            <person name="Kenton S.M."/>
            <person name="Kim D.J."/>
            <person name="Klee K."/>
            <person name="Lai H."/>
            <person name="Lang C."/>
            <person name="Lin S."/>
            <person name="Macmil S.L."/>
            <person name="Magdelenat G."/>
            <person name="Matthews L."/>
            <person name="McCorrison J."/>
            <person name="Monaghan E.L."/>
            <person name="Mun J.H."/>
            <person name="Najar F.Z."/>
            <person name="Nicholson C."/>
            <person name="Noirot C."/>
            <person name="O'Bleness M."/>
            <person name="Paule C.R."/>
            <person name="Poulain J."/>
            <person name="Prion F."/>
            <person name="Qin B."/>
            <person name="Qu C."/>
            <person name="Retzel E.F."/>
            <person name="Riddle C."/>
            <person name="Sallet E."/>
            <person name="Samain S."/>
            <person name="Samson N."/>
            <person name="Sanders I."/>
            <person name="Saurat O."/>
            <person name="Scarpelli C."/>
            <person name="Schiex T."/>
            <person name="Segurens B."/>
            <person name="Severin A.J."/>
            <person name="Sherrier D.J."/>
            <person name="Shi R."/>
            <person name="Sims S."/>
            <person name="Singer S.R."/>
            <person name="Sinharoy S."/>
            <person name="Sterck L."/>
            <person name="Viollet A."/>
            <person name="Wang B.B."/>
            <person name="Wang K."/>
            <person name="Wang M."/>
            <person name="Wang X."/>
            <person name="Warfsmann J."/>
            <person name="Weissenbach J."/>
            <person name="White D.D."/>
            <person name="White J.D."/>
            <person name="Wiley G.B."/>
            <person name="Wincker P."/>
            <person name="Xing Y."/>
            <person name="Yang L."/>
            <person name="Yao Z."/>
            <person name="Ying F."/>
            <person name="Zhai J."/>
            <person name="Zhou L."/>
            <person name="Zuber A."/>
            <person name="Denarie J."/>
            <person name="Dixon R.A."/>
            <person name="May G.D."/>
            <person name="Schwartz D.C."/>
            <person name="Rogers J."/>
            <person name="Quetier F."/>
            <person name="Town C.D."/>
            <person name="Roe B.A."/>
        </authorList>
    </citation>
    <scope>NUCLEOTIDE SEQUENCE [LARGE SCALE GENOMIC DNA]</scope>
    <source>
        <strain evidence="1">A17</strain>
        <strain evidence="2 3">cv. Jemalong A17</strain>
    </source>
</reference>
<reference evidence="2" key="3">
    <citation type="submission" date="2015-04" db="UniProtKB">
        <authorList>
            <consortium name="EnsemblPlants"/>
        </authorList>
    </citation>
    <scope>IDENTIFICATION</scope>
    <source>
        <strain evidence="2">cv. Jemalong A17</strain>
    </source>
</reference>
<sequence>MLFFHPWPFKERGLFEILKISRGFFELETRVEAKQQECKGEAARIKPHFENCCCHEAVP</sequence>
<dbReference type="AlphaFoldDB" id="A0A072TY35"/>
<dbReference type="HOGENOM" id="CLU_2964385_0_0_1"/>
<evidence type="ECO:0000313" key="2">
    <source>
        <dbReference type="EnsemblPlants" id="KEH22111"/>
    </source>
</evidence>
<dbReference type="EnsemblPlants" id="KEH22111">
    <property type="protein sequence ID" value="KEH22111"/>
    <property type="gene ID" value="MTR_7g033240"/>
</dbReference>
<keyword evidence="3" id="KW-1185">Reference proteome</keyword>
<evidence type="ECO:0000313" key="3">
    <source>
        <dbReference type="Proteomes" id="UP000002051"/>
    </source>
</evidence>